<dbReference type="EMBL" id="CAJJDO010000269">
    <property type="protein sequence ID" value="CAD8214889.1"/>
    <property type="molecule type" value="Genomic_DNA"/>
</dbReference>
<organism evidence="3 5">
    <name type="scientific">Paramecium pentaurelia</name>
    <dbReference type="NCBI Taxonomy" id="43138"/>
    <lineage>
        <taxon>Eukaryota</taxon>
        <taxon>Sar</taxon>
        <taxon>Alveolata</taxon>
        <taxon>Ciliophora</taxon>
        <taxon>Intramacronucleata</taxon>
        <taxon>Oligohymenophorea</taxon>
        <taxon>Peniculida</taxon>
        <taxon>Parameciidae</taxon>
        <taxon>Paramecium</taxon>
    </lineage>
</organism>
<reference evidence="3" key="1">
    <citation type="submission" date="2021-01" db="EMBL/GenBank/DDBJ databases">
        <authorList>
            <consortium name="Genoscope - CEA"/>
            <person name="William W."/>
        </authorList>
    </citation>
    <scope>NUCLEOTIDE SEQUENCE</scope>
</reference>
<accession>A0A8S1YPS9</accession>
<dbReference type="EMBL" id="CAJJDO010000067">
    <property type="protein sequence ID" value="CAD8177570.1"/>
    <property type="molecule type" value="Genomic_DNA"/>
</dbReference>
<evidence type="ECO:0000313" key="2">
    <source>
        <dbReference type="EMBL" id="CAD8177570.1"/>
    </source>
</evidence>
<proteinExistence type="predicted"/>
<keyword evidence="1" id="KW-0732">Signal</keyword>
<evidence type="ECO:0000313" key="5">
    <source>
        <dbReference type="Proteomes" id="UP000689195"/>
    </source>
</evidence>
<comment type="caution">
    <text evidence="3">The sequence shown here is derived from an EMBL/GenBank/DDBJ whole genome shotgun (WGS) entry which is preliminary data.</text>
</comment>
<gene>
    <name evidence="2" type="ORF">PPENT_87.1.T0670275</name>
    <name evidence="3" type="ORF">PPENT_87.1.T2690003</name>
    <name evidence="4" type="ORF">PPENT_87.1.T2690004</name>
</gene>
<sequence>MVGVSFIKILFMHPFLLYEGCKQIPGADCSNNGWTNANKVIECQGKLYIGDFTGGYQIWKIFPCPPERKLIFSFTIAKFDSWDLEAVSIYRDDLLVGSIAYSPYQGEYICALSFFPDLTEKKTFSFQSPVGKNSFKLRLEDNFEANDDCNEQFILESWGFRDIKLQILNPCVDFYSECNFLGDMWRICAGNQTLFAKFVPFKIKSINILKGIRVQMKDKRFKGGILQTYTQNQTCLDDFNFPKYEKQS</sequence>
<protein>
    <submittedName>
        <fullName evidence="3">Uncharacterized protein</fullName>
    </submittedName>
</protein>
<keyword evidence="5" id="KW-1185">Reference proteome</keyword>
<dbReference type="PANTHER" id="PTHR39767">
    <property type="entry name" value="CALCIUM/CALMODULIN-BINDING MEMBRANE PROTEIN PCM4-RELATED"/>
    <property type="match status" value="1"/>
</dbReference>
<evidence type="ECO:0000313" key="4">
    <source>
        <dbReference type="EMBL" id="CAD8214889.1"/>
    </source>
</evidence>
<evidence type="ECO:0000313" key="3">
    <source>
        <dbReference type="EMBL" id="CAD8214887.1"/>
    </source>
</evidence>
<name>A0A8S1YPS9_9CILI</name>
<dbReference type="OrthoDB" id="296076at2759"/>
<evidence type="ECO:0000256" key="1">
    <source>
        <dbReference type="SAM" id="SignalP"/>
    </source>
</evidence>
<dbReference type="AlphaFoldDB" id="A0A8S1YPS9"/>
<dbReference type="PANTHER" id="PTHR39767:SF2">
    <property type="entry name" value="CHROMOSOME UNDETERMINED SCAFFOLD_1, WHOLE GENOME SHOTGUN SEQUENCE"/>
    <property type="match status" value="1"/>
</dbReference>
<dbReference type="EMBL" id="CAJJDO010000269">
    <property type="protein sequence ID" value="CAD8214887.1"/>
    <property type="molecule type" value="Genomic_DNA"/>
</dbReference>
<feature type="chain" id="PRO_5036273340" evidence="1">
    <location>
        <begin position="23"/>
        <end position="248"/>
    </location>
</feature>
<feature type="signal peptide" evidence="1">
    <location>
        <begin position="1"/>
        <end position="22"/>
    </location>
</feature>
<dbReference type="Proteomes" id="UP000689195">
    <property type="component" value="Unassembled WGS sequence"/>
</dbReference>